<dbReference type="SMART" id="SM00530">
    <property type="entry name" value="HTH_XRE"/>
    <property type="match status" value="1"/>
</dbReference>
<name>A0ABR7E4J7_9BACT</name>
<reference evidence="2 3" key="1">
    <citation type="submission" date="2020-08" db="EMBL/GenBank/DDBJ databases">
        <title>Genome public.</title>
        <authorList>
            <person name="Liu C."/>
            <person name="Sun Q."/>
        </authorList>
    </citation>
    <scope>NUCLEOTIDE SEQUENCE [LARGE SCALE GENOMIC DNA]</scope>
    <source>
        <strain evidence="2 3">BX2</strain>
    </source>
</reference>
<dbReference type="RefSeq" id="WP_186960158.1">
    <property type="nucleotide sequence ID" value="NZ_JACOOI010000016.1"/>
</dbReference>
<dbReference type="Gene3D" id="1.10.260.40">
    <property type="entry name" value="lambda repressor-like DNA-binding domains"/>
    <property type="match status" value="1"/>
</dbReference>
<evidence type="ECO:0000313" key="3">
    <source>
        <dbReference type="Proteomes" id="UP000644010"/>
    </source>
</evidence>
<dbReference type="EMBL" id="JACOOI010000016">
    <property type="protein sequence ID" value="MBC5644256.1"/>
    <property type="molecule type" value="Genomic_DNA"/>
</dbReference>
<sequence>MELRIKDICKQKGLLQKELAEKVGVTDIALRASLKGNPTVGTLEKVANALNVEVWELFTESPGESEISGFIKAKGTIYEIKSRQDIENLLKSIQ</sequence>
<feature type="domain" description="HTH cro/C1-type" evidence="1">
    <location>
        <begin position="5"/>
        <end position="57"/>
    </location>
</feature>
<keyword evidence="3" id="KW-1185">Reference proteome</keyword>
<evidence type="ECO:0000259" key="1">
    <source>
        <dbReference type="PROSITE" id="PS50943"/>
    </source>
</evidence>
<dbReference type="SUPFAM" id="SSF47413">
    <property type="entry name" value="lambda repressor-like DNA-binding domains"/>
    <property type="match status" value="1"/>
</dbReference>
<dbReference type="CDD" id="cd00093">
    <property type="entry name" value="HTH_XRE"/>
    <property type="match status" value="1"/>
</dbReference>
<dbReference type="InterPro" id="IPR001387">
    <property type="entry name" value="Cro/C1-type_HTH"/>
</dbReference>
<evidence type="ECO:0000313" key="2">
    <source>
        <dbReference type="EMBL" id="MBC5644256.1"/>
    </source>
</evidence>
<dbReference type="InterPro" id="IPR010982">
    <property type="entry name" value="Lambda_DNA-bd_dom_sf"/>
</dbReference>
<protein>
    <submittedName>
        <fullName evidence="2">Helix-turn-helix transcriptional regulator</fullName>
    </submittedName>
</protein>
<dbReference type="Pfam" id="PF01381">
    <property type="entry name" value="HTH_3"/>
    <property type="match status" value="1"/>
</dbReference>
<organism evidence="2 3">
    <name type="scientific">Parabacteroides segnis</name>
    <dbReference type="NCBI Taxonomy" id="2763058"/>
    <lineage>
        <taxon>Bacteria</taxon>
        <taxon>Pseudomonadati</taxon>
        <taxon>Bacteroidota</taxon>
        <taxon>Bacteroidia</taxon>
        <taxon>Bacteroidales</taxon>
        <taxon>Tannerellaceae</taxon>
        <taxon>Parabacteroides</taxon>
    </lineage>
</organism>
<comment type="caution">
    <text evidence="2">The sequence shown here is derived from an EMBL/GenBank/DDBJ whole genome shotgun (WGS) entry which is preliminary data.</text>
</comment>
<dbReference type="PROSITE" id="PS50943">
    <property type="entry name" value="HTH_CROC1"/>
    <property type="match status" value="1"/>
</dbReference>
<proteinExistence type="predicted"/>
<dbReference type="Proteomes" id="UP000644010">
    <property type="component" value="Unassembled WGS sequence"/>
</dbReference>
<gene>
    <name evidence="2" type="ORF">H8S77_15345</name>
</gene>
<accession>A0ABR7E4J7</accession>